<gene>
    <name evidence="3" type="primary">LOC112905392</name>
</gene>
<organism evidence="2 3">
    <name type="scientific">Agrilus planipennis</name>
    <name type="common">Emerald ash borer</name>
    <name type="synonym">Agrilus marcopoli</name>
    <dbReference type="NCBI Taxonomy" id="224129"/>
    <lineage>
        <taxon>Eukaryota</taxon>
        <taxon>Metazoa</taxon>
        <taxon>Ecdysozoa</taxon>
        <taxon>Arthropoda</taxon>
        <taxon>Hexapoda</taxon>
        <taxon>Insecta</taxon>
        <taxon>Pterygota</taxon>
        <taxon>Neoptera</taxon>
        <taxon>Endopterygota</taxon>
        <taxon>Coleoptera</taxon>
        <taxon>Polyphaga</taxon>
        <taxon>Elateriformia</taxon>
        <taxon>Buprestoidea</taxon>
        <taxon>Buprestidae</taxon>
        <taxon>Agrilinae</taxon>
        <taxon>Agrilus</taxon>
    </lineage>
</organism>
<dbReference type="SUPFAM" id="SSF57625">
    <property type="entry name" value="Invertebrate chitin-binding proteins"/>
    <property type="match status" value="1"/>
</dbReference>
<dbReference type="InterPro" id="IPR036508">
    <property type="entry name" value="Chitin-bd_dom_sf"/>
</dbReference>
<evidence type="ECO:0000256" key="1">
    <source>
        <dbReference type="SAM" id="MobiDB-lite"/>
    </source>
</evidence>
<evidence type="ECO:0000313" key="2">
    <source>
        <dbReference type="Proteomes" id="UP000192223"/>
    </source>
</evidence>
<proteinExistence type="predicted"/>
<dbReference type="Gene3D" id="2.170.140.10">
    <property type="entry name" value="Chitin binding domain"/>
    <property type="match status" value="1"/>
</dbReference>
<name>A0A7F5RC05_AGRPL</name>
<dbReference type="KEGG" id="apln:112905392"/>
<protein>
    <submittedName>
        <fullName evidence="3">Mesenchyme-specific cell surface glycoprotein-like</fullName>
    </submittedName>
</protein>
<accession>A0A7F5RC05</accession>
<dbReference type="OrthoDB" id="6020543at2759"/>
<feature type="compositionally biased region" description="Gly residues" evidence="1">
    <location>
        <begin position="107"/>
        <end position="121"/>
    </location>
</feature>
<dbReference type="Proteomes" id="UP000192223">
    <property type="component" value="Unplaced"/>
</dbReference>
<dbReference type="AlphaFoldDB" id="A0A7F5RC05"/>
<keyword evidence="2" id="KW-1185">Reference proteome</keyword>
<dbReference type="GO" id="GO:0008061">
    <property type="term" value="F:chitin binding"/>
    <property type="evidence" value="ECO:0007669"/>
    <property type="project" value="InterPro"/>
</dbReference>
<dbReference type="GeneID" id="112905392"/>
<feature type="region of interest" description="Disordered" evidence="1">
    <location>
        <begin position="80"/>
        <end position="130"/>
    </location>
</feature>
<sequence length="130" mass="13363">MQQQSTQKPLINNKISSNSLQDEFLRDPKDYTKFYRCVDEVKGGFTQYSFACVAGTVWDLQSSTYNYPYAGNVTACGGTGGTGGRGYQGTGGSGGQGGSRGSPGAPGQPGSGGQGGAGGEGRLVKEAFVE</sequence>
<dbReference type="RefSeq" id="XP_025833503.1">
    <property type="nucleotide sequence ID" value="XM_025977718.1"/>
</dbReference>
<dbReference type="InParanoid" id="A0A7F5RC05"/>
<feature type="compositionally biased region" description="Gly residues" evidence="1">
    <location>
        <begin position="80"/>
        <end position="101"/>
    </location>
</feature>
<evidence type="ECO:0000313" key="3">
    <source>
        <dbReference type="RefSeq" id="XP_025833503.1"/>
    </source>
</evidence>
<reference evidence="3" key="1">
    <citation type="submission" date="2025-08" db="UniProtKB">
        <authorList>
            <consortium name="RefSeq"/>
        </authorList>
    </citation>
    <scope>IDENTIFICATION</scope>
    <source>
        <tissue evidence="3">Entire body</tissue>
    </source>
</reference>